<organism evidence="2 3">
    <name type="scientific">Tahibacter amnicola</name>
    <dbReference type="NCBI Taxonomy" id="2976241"/>
    <lineage>
        <taxon>Bacteria</taxon>
        <taxon>Pseudomonadati</taxon>
        <taxon>Pseudomonadota</taxon>
        <taxon>Gammaproteobacteria</taxon>
        <taxon>Lysobacterales</taxon>
        <taxon>Rhodanobacteraceae</taxon>
        <taxon>Tahibacter</taxon>
    </lineage>
</organism>
<proteinExistence type="predicted"/>
<evidence type="ECO:0000313" key="3">
    <source>
        <dbReference type="Proteomes" id="UP001064632"/>
    </source>
</evidence>
<sequence length="335" mass="36352">MLLRGLAVAAAAAAPGIVAAHSLAASDHAPAGVMFEHAHAAGGWMAGVRYLDETYSGVRSGSRPISDAALVELGYHSRAGHMDMRMAMFELMYAPTDRLTLMLMPQYMWMDMGMVALASHGGEPGGGHGHGDGAHRDHVAGWGDTQMSGIWRLHGDAHQQWLLTATLSAPTGKVDIRGSDGRYAHYGMQLGSGTWDFLPGMTYVRRDNAWSAGVQVGLIRRLEDQNASGFRLGDGWNGTVWAAWSPSPRWSLSTRLAYKDIGKIEGHYNGAHNHAAPEDFQRNYGGRLLEGGLGVNTVLGRTRVGLEWQKPLRQDVNGQQLGKDRSLWLSVSQGW</sequence>
<dbReference type="Proteomes" id="UP001064632">
    <property type="component" value="Chromosome"/>
</dbReference>
<protein>
    <recommendedName>
        <fullName evidence="4">Transporter</fullName>
    </recommendedName>
</protein>
<name>A0ABY6BKY4_9GAMM</name>
<feature type="chain" id="PRO_5047076374" description="Transporter" evidence="1">
    <location>
        <begin position="21"/>
        <end position="335"/>
    </location>
</feature>
<evidence type="ECO:0000256" key="1">
    <source>
        <dbReference type="SAM" id="SignalP"/>
    </source>
</evidence>
<evidence type="ECO:0000313" key="2">
    <source>
        <dbReference type="EMBL" id="UXI69695.1"/>
    </source>
</evidence>
<accession>A0ABY6BKY4</accession>
<keyword evidence="1" id="KW-0732">Signal</keyword>
<dbReference type="RefSeq" id="WP_261696648.1">
    <property type="nucleotide sequence ID" value="NZ_CP104694.1"/>
</dbReference>
<dbReference type="EMBL" id="CP104694">
    <property type="protein sequence ID" value="UXI69695.1"/>
    <property type="molecule type" value="Genomic_DNA"/>
</dbReference>
<gene>
    <name evidence="2" type="ORF">N4264_08705</name>
</gene>
<keyword evidence="3" id="KW-1185">Reference proteome</keyword>
<feature type="signal peptide" evidence="1">
    <location>
        <begin position="1"/>
        <end position="20"/>
    </location>
</feature>
<reference evidence="2" key="1">
    <citation type="submission" date="2022-09" db="EMBL/GenBank/DDBJ databases">
        <title>Tahibacter sp. nov., isolated from a fresh water.</title>
        <authorList>
            <person name="Baek J.H."/>
            <person name="Lee J.K."/>
            <person name="Kim J.M."/>
            <person name="Jeon C.O."/>
        </authorList>
    </citation>
    <scope>NUCLEOTIDE SEQUENCE</scope>
    <source>
        <strain evidence="2">W38</strain>
    </source>
</reference>
<evidence type="ECO:0008006" key="4">
    <source>
        <dbReference type="Google" id="ProtNLM"/>
    </source>
</evidence>